<keyword evidence="2" id="KW-1133">Transmembrane helix</keyword>
<proteinExistence type="predicted"/>
<evidence type="ECO:0000256" key="1">
    <source>
        <dbReference type="SAM" id="MobiDB-lite"/>
    </source>
</evidence>
<feature type="non-terminal residue" evidence="3">
    <location>
        <position position="1"/>
    </location>
</feature>
<gene>
    <name evidence="3" type="ORF">TSG867_LOCUS32110</name>
</gene>
<keyword evidence="2" id="KW-0472">Membrane</keyword>
<evidence type="ECO:0000313" key="3">
    <source>
        <dbReference type="EMBL" id="CAF4675813.1"/>
    </source>
</evidence>
<accession>A0A821GXY7</accession>
<keyword evidence="2" id="KW-0812">Transmembrane</keyword>
<comment type="caution">
    <text evidence="3">The sequence shown here is derived from an EMBL/GenBank/DDBJ whole genome shotgun (WGS) entry which is preliminary data.</text>
</comment>
<evidence type="ECO:0000256" key="2">
    <source>
        <dbReference type="SAM" id="Phobius"/>
    </source>
</evidence>
<reference evidence="3" key="1">
    <citation type="submission" date="2021-02" db="EMBL/GenBank/DDBJ databases">
        <authorList>
            <person name="Nowell W R."/>
        </authorList>
    </citation>
    <scope>NUCLEOTIDE SEQUENCE</scope>
</reference>
<sequence>MKLKEKNLLQEHKKTVLLINRIKAFTIFLISYLKQRQRQKHHMYLKVQLHLKRRQQPINTWIITRISVATMRPRASFWSELSIFMESHGDSYQGDGRRAGQVRSFSST</sequence>
<dbReference type="Proteomes" id="UP000663862">
    <property type="component" value="Unassembled WGS sequence"/>
</dbReference>
<dbReference type="AlphaFoldDB" id="A0A821GXY7"/>
<name>A0A821GXY7_9BILA</name>
<feature type="transmembrane region" description="Helical" evidence="2">
    <location>
        <begin position="15"/>
        <end position="33"/>
    </location>
</feature>
<organism evidence="3 4">
    <name type="scientific">Rotaria socialis</name>
    <dbReference type="NCBI Taxonomy" id="392032"/>
    <lineage>
        <taxon>Eukaryota</taxon>
        <taxon>Metazoa</taxon>
        <taxon>Spiralia</taxon>
        <taxon>Gnathifera</taxon>
        <taxon>Rotifera</taxon>
        <taxon>Eurotatoria</taxon>
        <taxon>Bdelloidea</taxon>
        <taxon>Philodinida</taxon>
        <taxon>Philodinidae</taxon>
        <taxon>Rotaria</taxon>
    </lineage>
</organism>
<protein>
    <submittedName>
        <fullName evidence="3">Uncharacterized protein</fullName>
    </submittedName>
</protein>
<evidence type="ECO:0000313" key="4">
    <source>
        <dbReference type="Proteomes" id="UP000663862"/>
    </source>
</evidence>
<dbReference type="EMBL" id="CAJOBQ010006768">
    <property type="protein sequence ID" value="CAF4675813.1"/>
    <property type="molecule type" value="Genomic_DNA"/>
</dbReference>
<feature type="region of interest" description="Disordered" evidence="1">
    <location>
        <begin position="88"/>
        <end position="108"/>
    </location>
</feature>